<accession>A0A6J4NP98</accession>
<proteinExistence type="inferred from homology"/>
<dbReference type="Pfam" id="PF21981">
    <property type="entry name" value="RecX_HTH3"/>
    <property type="match status" value="1"/>
</dbReference>
<evidence type="ECO:0000259" key="7">
    <source>
        <dbReference type="Pfam" id="PF21981"/>
    </source>
</evidence>
<protein>
    <recommendedName>
        <fullName evidence="3 5">Regulatory protein RecX</fullName>
    </recommendedName>
</protein>
<organism evidence="9">
    <name type="scientific">uncultured Quadrisphaera sp</name>
    <dbReference type="NCBI Taxonomy" id="904978"/>
    <lineage>
        <taxon>Bacteria</taxon>
        <taxon>Bacillati</taxon>
        <taxon>Actinomycetota</taxon>
        <taxon>Actinomycetes</taxon>
        <taxon>Kineosporiales</taxon>
        <taxon>Kineosporiaceae</taxon>
        <taxon>Quadrisphaera</taxon>
        <taxon>environmental samples</taxon>
    </lineage>
</organism>
<feature type="domain" description="RecX second three-helical" evidence="6">
    <location>
        <begin position="61"/>
        <end position="102"/>
    </location>
</feature>
<dbReference type="PANTHER" id="PTHR33602:SF1">
    <property type="entry name" value="REGULATORY PROTEIN RECX FAMILY PROTEIN"/>
    <property type="match status" value="1"/>
</dbReference>
<dbReference type="Pfam" id="PF21982">
    <property type="entry name" value="RecX_HTH1"/>
    <property type="match status" value="1"/>
</dbReference>
<evidence type="ECO:0000256" key="1">
    <source>
        <dbReference type="ARBA" id="ARBA00004496"/>
    </source>
</evidence>
<feature type="domain" description="RecX third three-helical" evidence="7">
    <location>
        <begin position="110"/>
        <end position="150"/>
    </location>
</feature>
<feature type="domain" description="RecX first three-helical" evidence="8">
    <location>
        <begin position="15"/>
        <end position="53"/>
    </location>
</feature>
<evidence type="ECO:0000259" key="6">
    <source>
        <dbReference type="Pfam" id="PF02631"/>
    </source>
</evidence>
<evidence type="ECO:0000256" key="2">
    <source>
        <dbReference type="ARBA" id="ARBA00009695"/>
    </source>
</evidence>
<comment type="similarity">
    <text evidence="2 5">Belongs to the RecX family.</text>
</comment>
<dbReference type="AlphaFoldDB" id="A0A6J4NP98"/>
<sequence>MSTDERAQDDDRARARDVVLRKLAASPRSRAELERALAEKDVAPHVAAEVLDRYEELRLVDDQAYADVLVRSQHATKGLARRGLAHELRRRGVGDAEAAQALEQLDPASEREAARALVAKRLPATARLEPAVRLRRLTGLLARKGYDGATAMVVVREALAAEGAELDDDPPVLDD</sequence>
<reference evidence="9" key="1">
    <citation type="submission" date="2020-02" db="EMBL/GenBank/DDBJ databases">
        <authorList>
            <person name="Meier V. D."/>
        </authorList>
    </citation>
    <scope>NUCLEOTIDE SEQUENCE</scope>
    <source>
        <strain evidence="9">AVDCRST_MAG35</strain>
    </source>
</reference>
<evidence type="ECO:0000259" key="8">
    <source>
        <dbReference type="Pfam" id="PF21982"/>
    </source>
</evidence>
<evidence type="ECO:0000313" key="9">
    <source>
        <dbReference type="EMBL" id="CAA9389943.1"/>
    </source>
</evidence>
<comment type="subcellular location">
    <subcellularLocation>
        <location evidence="1 5">Cytoplasm</location>
    </subcellularLocation>
</comment>
<comment type="function">
    <text evidence="5">Modulates RecA activity.</text>
</comment>
<dbReference type="GO" id="GO:0006282">
    <property type="term" value="P:regulation of DNA repair"/>
    <property type="evidence" value="ECO:0007669"/>
    <property type="project" value="UniProtKB-UniRule"/>
</dbReference>
<gene>
    <name evidence="5" type="primary">recX</name>
    <name evidence="9" type="ORF">AVDCRST_MAG35-351</name>
</gene>
<dbReference type="InterPro" id="IPR003783">
    <property type="entry name" value="Regulatory_RecX"/>
</dbReference>
<dbReference type="InterPro" id="IPR053925">
    <property type="entry name" value="RecX_HTH_3rd"/>
</dbReference>
<dbReference type="GO" id="GO:0005737">
    <property type="term" value="C:cytoplasm"/>
    <property type="evidence" value="ECO:0007669"/>
    <property type="project" value="UniProtKB-SubCell"/>
</dbReference>
<dbReference type="InterPro" id="IPR053924">
    <property type="entry name" value="RecX_HTH_2nd"/>
</dbReference>
<evidence type="ECO:0000256" key="5">
    <source>
        <dbReference type="HAMAP-Rule" id="MF_01114"/>
    </source>
</evidence>
<dbReference type="Gene3D" id="1.10.10.10">
    <property type="entry name" value="Winged helix-like DNA-binding domain superfamily/Winged helix DNA-binding domain"/>
    <property type="match status" value="2"/>
</dbReference>
<dbReference type="HAMAP" id="MF_01114">
    <property type="entry name" value="RecX"/>
    <property type="match status" value="1"/>
</dbReference>
<name>A0A6J4NP98_9ACTN</name>
<dbReference type="InterPro" id="IPR036388">
    <property type="entry name" value="WH-like_DNA-bd_sf"/>
</dbReference>
<keyword evidence="4 5" id="KW-0963">Cytoplasm</keyword>
<evidence type="ECO:0000256" key="3">
    <source>
        <dbReference type="ARBA" id="ARBA00018111"/>
    </source>
</evidence>
<dbReference type="PANTHER" id="PTHR33602">
    <property type="entry name" value="REGULATORY PROTEIN RECX FAMILY PROTEIN"/>
    <property type="match status" value="1"/>
</dbReference>
<dbReference type="InterPro" id="IPR053926">
    <property type="entry name" value="RecX_HTH_1st"/>
</dbReference>
<dbReference type="EMBL" id="CADCUY010000071">
    <property type="protein sequence ID" value="CAA9389943.1"/>
    <property type="molecule type" value="Genomic_DNA"/>
</dbReference>
<dbReference type="Pfam" id="PF02631">
    <property type="entry name" value="RecX_HTH2"/>
    <property type="match status" value="1"/>
</dbReference>
<evidence type="ECO:0000256" key="4">
    <source>
        <dbReference type="ARBA" id="ARBA00022490"/>
    </source>
</evidence>